<dbReference type="InterPro" id="IPR005302">
    <property type="entry name" value="MoCF_Sase_C"/>
</dbReference>
<dbReference type="GO" id="GO:0003824">
    <property type="term" value="F:catalytic activity"/>
    <property type="evidence" value="ECO:0007669"/>
    <property type="project" value="InterPro"/>
</dbReference>
<dbReference type="GO" id="GO:0030170">
    <property type="term" value="F:pyridoxal phosphate binding"/>
    <property type="evidence" value="ECO:0007669"/>
    <property type="project" value="InterPro"/>
</dbReference>
<organism evidence="2 3">
    <name type="scientific">Muricoccus nepalensis</name>
    <dbReference type="NCBI Taxonomy" id="1854500"/>
    <lineage>
        <taxon>Bacteria</taxon>
        <taxon>Pseudomonadati</taxon>
        <taxon>Pseudomonadota</taxon>
        <taxon>Alphaproteobacteria</taxon>
        <taxon>Acetobacterales</taxon>
        <taxon>Roseomonadaceae</taxon>
        <taxon>Muricoccus</taxon>
    </lineage>
</organism>
<protein>
    <submittedName>
        <fullName evidence="2">MOSC domain-containing protein</fullName>
    </submittedName>
</protein>
<dbReference type="Pfam" id="PF03473">
    <property type="entry name" value="MOSC"/>
    <property type="match status" value="1"/>
</dbReference>
<reference evidence="2 3" key="1">
    <citation type="journal article" date="2019" name="Environ. Microbiol.">
        <title>Species interactions and distinct microbial communities in high Arctic permafrost affected cryosols are associated with the CH4 and CO2 gas fluxes.</title>
        <authorList>
            <person name="Altshuler I."/>
            <person name="Hamel J."/>
            <person name="Turney S."/>
            <person name="Magnuson E."/>
            <person name="Levesque R."/>
            <person name="Greer C."/>
            <person name="Whyte L.G."/>
        </authorList>
    </citation>
    <scope>NUCLEOTIDE SEQUENCE [LARGE SCALE GENOMIC DNA]</scope>
    <source>
        <strain evidence="2 3">S9.3B</strain>
    </source>
</reference>
<feature type="domain" description="MOSC" evidence="1">
    <location>
        <begin position="101"/>
        <end position="259"/>
    </location>
</feature>
<accession>A0A502F4S1</accession>
<dbReference type="EMBL" id="RCZP01000056">
    <property type="protein sequence ID" value="TPG44234.1"/>
    <property type="molecule type" value="Genomic_DNA"/>
</dbReference>
<evidence type="ECO:0000313" key="3">
    <source>
        <dbReference type="Proteomes" id="UP000317078"/>
    </source>
</evidence>
<dbReference type="OrthoDB" id="581532at2"/>
<dbReference type="PROSITE" id="PS51340">
    <property type="entry name" value="MOSC"/>
    <property type="match status" value="1"/>
</dbReference>
<dbReference type="GO" id="GO:0030151">
    <property type="term" value="F:molybdenum ion binding"/>
    <property type="evidence" value="ECO:0007669"/>
    <property type="project" value="InterPro"/>
</dbReference>
<dbReference type="InterPro" id="IPR011037">
    <property type="entry name" value="Pyrv_Knase-like_insert_dom_sf"/>
</dbReference>
<dbReference type="AlphaFoldDB" id="A0A502F4S1"/>
<dbReference type="InterPro" id="IPR005303">
    <property type="entry name" value="MOCOS_middle"/>
</dbReference>
<dbReference type="Proteomes" id="UP000317078">
    <property type="component" value="Unassembled WGS sequence"/>
</dbReference>
<dbReference type="Gene3D" id="2.40.33.20">
    <property type="entry name" value="PK beta-barrel domain-like"/>
    <property type="match status" value="1"/>
</dbReference>
<gene>
    <name evidence="2" type="ORF">EAH89_27625</name>
</gene>
<name>A0A502F4S1_9PROT</name>
<dbReference type="Pfam" id="PF03476">
    <property type="entry name" value="MOSC_N"/>
    <property type="match status" value="1"/>
</dbReference>
<comment type="caution">
    <text evidence="2">The sequence shown here is derived from an EMBL/GenBank/DDBJ whole genome shotgun (WGS) entry which is preliminary data.</text>
</comment>
<evidence type="ECO:0000259" key="1">
    <source>
        <dbReference type="PROSITE" id="PS51340"/>
    </source>
</evidence>
<proteinExistence type="predicted"/>
<sequence length="259" mass="28227">MRVEQLLRYPVKGLTAESLEEVHLTPGETVPHDRRFALAQGDSSFDEAAPRFLPKQNFACMMRNARVVLVRAAFDPHDGTLSLAAEGHTPLSAPTGTAEGKAALGAWLIRFLGEDARHGTAEDGTPRPPRFTEAPGHAFTDQARKGVSLINMASLHALEAAIGRRLDPLRFRANIYFTGLPAWAEFDWVGREVLIGGARLSVFKRTVRCPATQVDLATGERDLDLPRLLREHFGHADLGVHAAVVEEGRVAVGDAMETP</sequence>
<evidence type="ECO:0000313" key="2">
    <source>
        <dbReference type="EMBL" id="TPG44234.1"/>
    </source>
</evidence>
<keyword evidence="3" id="KW-1185">Reference proteome</keyword>
<dbReference type="RefSeq" id="WP_140886949.1">
    <property type="nucleotide sequence ID" value="NZ_RCZP01000056.1"/>
</dbReference>
<dbReference type="SUPFAM" id="SSF50800">
    <property type="entry name" value="PK beta-barrel domain-like"/>
    <property type="match status" value="1"/>
</dbReference>